<dbReference type="PANTHER" id="PTHR43567">
    <property type="entry name" value="FLAVOREDOXIN-RELATED-RELATED"/>
    <property type="match status" value="1"/>
</dbReference>
<dbReference type="GO" id="GO:0016646">
    <property type="term" value="F:oxidoreductase activity, acting on the CH-NH group of donors, NAD or NADP as acceptor"/>
    <property type="evidence" value="ECO:0007669"/>
    <property type="project" value="UniProtKB-ARBA"/>
</dbReference>
<proteinExistence type="inferred from homology"/>
<dbReference type="InterPro" id="IPR002563">
    <property type="entry name" value="Flavin_Rdtase-like_dom"/>
</dbReference>
<evidence type="ECO:0000256" key="3">
    <source>
        <dbReference type="ARBA" id="ARBA00038054"/>
    </source>
</evidence>
<dbReference type="GO" id="GO:0010181">
    <property type="term" value="F:FMN binding"/>
    <property type="evidence" value="ECO:0007669"/>
    <property type="project" value="InterPro"/>
</dbReference>
<dbReference type="EMBL" id="MWBQ01000071">
    <property type="protein sequence ID" value="OQA58523.1"/>
    <property type="molecule type" value="Genomic_DNA"/>
</dbReference>
<dbReference type="InterPro" id="IPR052174">
    <property type="entry name" value="Flavoredoxin"/>
</dbReference>
<protein>
    <submittedName>
        <fullName evidence="5">Flavoredoxin</fullName>
    </submittedName>
</protein>
<comment type="similarity">
    <text evidence="3">Belongs to the flavoredoxin family.</text>
</comment>
<dbReference type="SUPFAM" id="SSF50475">
    <property type="entry name" value="FMN-binding split barrel"/>
    <property type="match status" value="1"/>
</dbReference>
<dbReference type="Pfam" id="PF01613">
    <property type="entry name" value="Flavin_Reduct"/>
    <property type="match status" value="1"/>
</dbReference>
<dbReference type="AlphaFoldDB" id="A0A1V5SWB2"/>
<dbReference type="PANTHER" id="PTHR43567:SF1">
    <property type="entry name" value="FLAVOREDOXIN"/>
    <property type="match status" value="1"/>
</dbReference>
<evidence type="ECO:0000259" key="4">
    <source>
        <dbReference type="Pfam" id="PF01613"/>
    </source>
</evidence>
<dbReference type="Gene3D" id="2.30.110.10">
    <property type="entry name" value="Electron Transport, Fmn-binding Protein, Chain A"/>
    <property type="match status" value="1"/>
</dbReference>
<evidence type="ECO:0000256" key="1">
    <source>
        <dbReference type="ARBA" id="ARBA00001917"/>
    </source>
</evidence>
<dbReference type="InterPro" id="IPR012349">
    <property type="entry name" value="Split_barrel_FMN-bd"/>
</dbReference>
<dbReference type="Proteomes" id="UP000485569">
    <property type="component" value="Unassembled WGS sequence"/>
</dbReference>
<gene>
    <name evidence="5" type="primary">flr_1</name>
    <name evidence="5" type="ORF">BWY41_01054</name>
</gene>
<comment type="caution">
    <text evidence="5">The sequence shown here is derived from an EMBL/GenBank/DDBJ whole genome shotgun (WGS) entry which is preliminary data.</text>
</comment>
<evidence type="ECO:0000256" key="2">
    <source>
        <dbReference type="ARBA" id="ARBA00022630"/>
    </source>
</evidence>
<comment type="cofactor">
    <cofactor evidence="1">
        <name>FMN</name>
        <dbReference type="ChEBI" id="CHEBI:58210"/>
    </cofactor>
</comment>
<name>A0A1V5SWB2_9BACT</name>
<reference evidence="5" key="1">
    <citation type="submission" date="2017-02" db="EMBL/GenBank/DDBJ databases">
        <title>Delving into the versatile metabolic prowess of the omnipresent phylum Bacteroidetes.</title>
        <authorList>
            <person name="Nobu M.K."/>
            <person name="Mei R."/>
            <person name="Narihiro T."/>
            <person name="Kuroda K."/>
            <person name="Liu W.-T."/>
        </authorList>
    </citation>
    <scope>NUCLEOTIDE SEQUENCE</scope>
    <source>
        <strain evidence="5">ADurb.Bin276</strain>
    </source>
</reference>
<accession>A0A1V5SWB2</accession>
<sequence length="169" mass="19388">MSLNQALWKKALTESYQAIERLSGVFLVTQGKERKPNIMTIGWMQGGIIWGRPIISVLVRPSRFSFIHIEENPSFTVCVPTDNMKREINWCGSVSGATVDKFKSTAFTPIYNEDFSVPIIKECPIHFECIIVQKTKVIETNFIPEILREYYSSGDFHSVYYGEITRVKI</sequence>
<keyword evidence="2" id="KW-0285">Flavoprotein</keyword>
<organism evidence="5">
    <name type="scientific">Candidatus Atribacter allofermentans</name>
    <dbReference type="NCBI Taxonomy" id="1852833"/>
    <lineage>
        <taxon>Bacteria</taxon>
        <taxon>Pseudomonadati</taxon>
        <taxon>Atribacterota</taxon>
        <taxon>Atribacteria</taxon>
        <taxon>Atribacterales</taxon>
        <taxon>Atribacteraceae</taxon>
        <taxon>Atribacter</taxon>
    </lineage>
</organism>
<evidence type="ECO:0000313" key="5">
    <source>
        <dbReference type="EMBL" id="OQA58523.1"/>
    </source>
</evidence>
<feature type="domain" description="Flavin reductase like" evidence="4">
    <location>
        <begin position="23"/>
        <end position="168"/>
    </location>
</feature>